<feature type="compositionally biased region" description="Basic and acidic residues" evidence="1">
    <location>
        <begin position="364"/>
        <end position="411"/>
    </location>
</feature>
<dbReference type="EMBL" id="CAUYUJ010001126">
    <property type="protein sequence ID" value="CAK0794341.1"/>
    <property type="molecule type" value="Genomic_DNA"/>
</dbReference>
<feature type="compositionally biased region" description="Low complexity" evidence="1">
    <location>
        <begin position="312"/>
        <end position="329"/>
    </location>
</feature>
<gene>
    <name evidence="2" type="ORF">PCOR1329_LOCUS4386</name>
</gene>
<keyword evidence="3" id="KW-1185">Reference proteome</keyword>
<accession>A0ABN9PRX6</accession>
<evidence type="ECO:0008006" key="4">
    <source>
        <dbReference type="Google" id="ProtNLM"/>
    </source>
</evidence>
<evidence type="ECO:0000313" key="3">
    <source>
        <dbReference type="Proteomes" id="UP001189429"/>
    </source>
</evidence>
<evidence type="ECO:0000256" key="1">
    <source>
        <dbReference type="SAM" id="MobiDB-lite"/>
    </source>
</evidence>
<comment type="caution">
    <text evidence="2">The sequence shown here is derived from an EMBL/GenBank/DDBJ whole genome shotgun (WGS) entry which is preliminary data.</text>
</comment>
<feature type="region of interest" description="Disordered" evidence="1">
    <location>
        <begin position="85"/>
        <end position="120"/>
    </location>
</feature>
<feature type="region of interest" description="Disordered" evidence="1">
    <location>
        <begin position="312"/>
        <end position="411"/>
    </location>
</feature>
<sequence>MGRLGPECGFALLPEEAQVRVSVVSAAAPNLRFASPPERSDEGLVCAAAAPRDSDCEQVYSGRLRRQPVRPETRMLTEDALTLVDLHPGPRPASRRLTGQPTATPRPAPPPAARRKRVGELGRRQTCYAEGLECDDSFLVQGAATEQTYKQRADHIRRFKDFGGLGGWTMPDDKDLDSPVMAHLEGRFLEGANSHAGIHLIAVLDAFHPRPPRAGAVTCGLAVRMLQRGLKIMGPWCIVRARLCLRPGESSESRGSDYFPLAGRSSPQRSVLARPREFGMPAKTRDFDDSVARGVDELQRMTKNFVEWRWPGTTRRGTSSARTSPRRSAWPPPRWGWMTSTRTLRGASGPRWTAPSDVGSSPKCRGEGGKAHRSAPRYEKGGTGDKGASEAKPDSPREDAAVLDRPRGDLGRPRAQPLVMLDLFAGVGLVAVSFESLGHTLVPFDIKNGAHVDISDVKMLSFLFCQFRQGSSDCVMLAPP</sequence>
<organism evidence="2 3">
    <name type="scientific">Prorocentrum cordatum</name>
    <dbReference type="NCBI Taxonomy" id="2364126"/>
    <lineage>
        <taxon>Eukaryota</taxon>
        <taxon>Sar</taxon>
        <taxon>Alveolata</taxon>
        <taxon>Dinophyceae</taxon>
        <taxon>Prorocentrales</taxon>
        <taxon>Prorocentraceae</taxon>
        <taxon>Prorocentrum</taxon>
    </lineage>
</organism>
<protein>
    <recommendedName>
        <fullName evidence="4">DNA (cytosine-5-)-methyltransferase</fullName>
    </recommendedName>
</protein>
<evidence type="ECO:0000313" key="2">
    <source>
        <dbReference type="EMBL" id="CAK0794341.1"/>
    </source>
</evidence>
<dbReference type="Proteomes" id="UP001189429">
    <property type="component" value="Unassembled WGS sequence"/>
</dbReference>
<reference evidence="2" key="1">
    <citation type="submission" date="2023-10" db="EMBL/GenBank/DDBJ databases">
        <authorList>
            <person name="Chen Y."/>
            <person name="Shah S."/>
            <person name="Dougan E. K."/>
            <person name="Thang M."/>
            <person name="Chan C."/>
        </authorList>
    </citation>
    <scope>NUCLEOTIDE SEQUENCE [LARGE SCALE GENOMIC DNA]</scope>
</reference>
<proteinExistence type="predicted"/>
<name>A0ABN9PRX6_9DINO</name>